<evidence type="ECO:0000313" key="2">
    <source>
        <dbReference type="EMBL" id="BBO34576.1"/>
    </source>
</evidence>
<dbReference type="RefSeq" id="WP_152100127.1">
    <property type="nucleotide sequence ID" value="NZ_AP021861.1"/>
</dbReference>
<feature type="compositionally biased region" description="Basic and acidic residues" evidence="1">
    <location>
        <begin position="49"/>
        <end position="65"/>
    </location>
</feature>
<organism evidence="2 3">
    <name type="scientific">Lacipirellula parvula</name>
    <dbReference type="NCBI Taxonomy" id="2650471"/>
    <lineage>
        <taxon>Bacteria</taxon>
        <taxon>Pseudomonadati</taxon>
        <taxon>Planctomycetota</taxon>
        <taxon>Planctomycetia</taxon>
        <taxon>Pirellulales</taxon>
        <taxon>Lacipirellulaceae</taxon>
        <taxon>Lacipirellula</taxon>
    </lineage>
</organism>
<dbReference type="AlphaFoldDB" id="A0A5K7XJK1"/>
<feature type="compositionally biased region" description="Polar residues" evidence="1">
    <location>
        <begin position="22"/>
        <end position="31"/>
    </location>
</feature>
<sequence>MTDYARGTDGRWLSSAERVQRYQAQNRSQPAKVTEPLRKLSSEQISEAQEAKRQGKAEAAEKFREPQSPNPWERQRRQLEKTAATPRDFAQLKRFERHAAQWERDNADRLQREAVAETRRSDPAYKNAVEHSDAFLRTIAPDFLAAASNARGYLEASGDFDGYWAKVSAIESEVWSREDAKTSELALKASASMTEFKEQCDRSNEAAARLRTAQSLTGESE</sequence>
<dbReference type="KEGG" id="lpav:PLANPX_4188"/>
<gene>
    <name evidence="2" type="ORF">PLANPX_4188</name>
</gene>
<keyword evidence="3" id="KW-1185">Reference proteome</keyword>
<dbReference type="Proteomes" id="UP000326837">
    <property type="component" value="Chromosome"/>
</dbReference>
<feature type="region of interest" description="Disordered" evidence="1">
    <location>
        <begin position="19"/>
        <end position="90"/>
    </location>
</feature>
<accession>A0A5K7XJK1</accession>
<evidence type="ECO:0000313" key="3">
    <source>
        <dbReference type="Proteomes" id="UP000326837"/>
    </source>
</evidence>
<protein>
    <submittedName>
        <fullName evidence="2">Uncharacterized protein</fullName>
    </submittedName>
</protein>
<reference evidence="3" key="1">
    <citation type="submission" date="2019-10" db="EMBL/GenBank/DDBJ databases">
        <title>Lacipirellula parvula gen. nov., sp. nov., representing a lineage of planctomycetes widespread in freshwater anoxic habitats, and description of the family Lacipirellulaceae.</title>
        <authorList>
            <person name="Dedysh S.N."/>
            <person name="Kulichevskaya I.S."/>
            <person name="Beletsky A.V."/>
            <person name="Rakitin A.L."/>
            <person name="Mardanov A.V."/>
            <person name="Ivanova A.A."/>
            <person name="Saltykova V.X."/>
            <person name="Rijpstra W.I.C."/>
            <person name="Sinninghe Damste J.S."/>
            <person name="Ravin N.V."/>
        </authorList>
    </citation>
    <scope>NUCLEOTIDE SEQUENCE [LARGE SCALE GENOMIC DNA]</scope>
    <source>
        <strain evidence="3">PX69</strain>
    </source>
</reference>
<dbReference type="EMBL" id="AP021861">
    <property type="protein sequence ID" value="BBO34576.1"/>
    <property type="molecule type" value="Genomic_DNA"/>
</dbReference>
<proteinExistence type="predicted"/>
<evidence type="ECO:0000256" key="1">
    <source>
        <dbReference type="SAM" id="MobiDB-lite"/>
    </source>
</evidence>
<name>A0A5K7XJK1_9BACT</name>